<proteinExistence type="predicted"/>
<keyword evidence="2" id="KW-1185">Reference proteome</keyword>
<dbReference type="EMBL" id="SWLB01000002">
    <property type="protein sequence ID" value="KAF3341273.1"/>
    <property type="molecule type" value="Genomic_DNA"/>
</dbReference>
<dbReference type="Pfam" id="PF03140">
    <property type="entry name" value="DUF247"/>
    <property type="match status" value="1"/>
</dbReference>
<dbReference type="AlphaFoldDB" id="A0A833RV69"/>
<reference evidence="1" key="1">
    <citation type="submission" date="2020-01" db="EMBL/GenBank/DDBJ databases">
        <title>Genome sequence of Kobresia littledalei, the first chromosome-level genome in the family Cyperaceae.</title>
        <authorList>
            <person name="Qu G."/>
        </authorList>
    </citation>
    <scope>NUCLEOTIDE SEQUENCE</scope>
    <source>
        <strain evidence="1">C.B.Clarke</strain>
        <tissue evidence="1">Leaf</tissue>
    </source>
</reference>
<gene>
    <name evidence="1" type="ORF">FCM35_KLT10117</name>
</gene>
<protein>
    <submittedName>
        <fullName evidence="1">Uncharacterized protein</fullName>
    </submittedName>
</protein>
<evidence type="ECO:0000313" key="1">
    <source>
        <dbReference type="EMBL" id="KAF3341273.1"/>
    </source>
</evidence>
<sequence length="207" mass="23924">MFSGPRGGQGPGLGSATGLRGSSDITNCVFTPQVISIGPYHHGKNCLAKMERHKSRFLQDFLSRDFGRSLEHHRNKLKKMEQMLRDDYETKFDLTSDQFVDMMILDGCFILELFIKIYNHTRDHEIFKNESLLRYIKTDLLMIENQVPLLVLEILHGNQRKYGVPIPTINQLLAYYFWDMKAARVTACCTPTINSSSFLLLVIKKRY</sequence>
<name>A0A833RV69_9POAL</name>
<evidence type="ECO:0000313" key="2">
    <source>
        <dbReference type="Proteomes" id="UP000623129"/>
    </source>
</evidence>
<comment type="caution">
    <text evidence="1">The sequence shown here is derived from an EMBL/GenBank/DDBJ whole genome shotgun (WGS) entry which is preliminary data.</text>
</comment>
<accession>A0A833RV69</accession>
<dbReference type="PANTHER" id="PTHR31170">
    <property type="entry name" value="BNAC04G53230D PROTEIN"/>
    <property type="match status" value="1"/>
</dbReference>
<dbReference type="OrthoDB" id="696223at2759"/>
<organism evidence="1 2">
    <name type="scientific">Carex littledalei</name>
    <dbReference type="NCBI Taxonomy" id="544730"/>
    <lineage>
        <taxon>Eukaryota</taxon>
        <taxon>Viridiplantae</taxon>
        <taxon>Streptophyta</taxon>
        <taxon>Embryophyta</taxon>
        <taxon>Tracheophyta</taxon>
        <taxon>Spermatophyta</taxon>
        <taxon>Magnoliopsida</taxon>
        <taxon>Liliopsida</taxon>
        <taxon>Poales</taxon>
        <taxon>Cyperaceae</taxon>
        <taxon>Cyperoideae</taxon>
        <taxon>Cariceae</taxon>
        <taxon>Carex</taxon>
        <taxon>Carex subgen. Euthyceras</taxon>
    </lineage>
</organism>
<dbReference type="Proteomes" id="UP000623129">
    <property type="component" value="Unassembled WGS sequence"/>
</dbReference>
<dbReference type="InterPro" id="IPR004158">
    <property type="entry name" value="DUF247_pln"/>
</dbReference>